<feature type="region of interest" description="Disordered" evidence="1">
    <location>
        <begin position="206"/>
        <end position="236"/>
    </location>
</feature>
<evidence type="ECO:0000313" key="3">
    <source>
        <dbReference type="Proteomes" id="UP000198779"/>
    </source>
</evidence>
<sequence length="782" mass="89438">MIQISGNSQHAGNKNRGYAESWTSEQLDGLLAEDWLRQMVSEIRGGDEKQKEQLPYICPHYAAFRNNHRAQKDIMPETFTFMTCVDVDDKELVQKAIDQALAVNQDEYSDWQDQVLRIEYSARKKVHIYIRIPKGMTIEEAQQAFCKEIDVPYDDSCITPERFIFITGRDEEVYRSSHWLEPLSEEEINERREAYLNRGLDVDGRPLKKGDGRGKMDDGRCKMDDGRGKMDDGQTSNIIHQPSSVSLEAFDLCVELAGLKADEMDVWGVHNWHANLMSVLSVGVAKLMSKEQLVAVVAQRLPNYSQTTDCQNLIDYFYDKYDANKGFMNTALRAINAKAQQKVGVGDASQYAEAGQQPSIPPEMPKKLPKLIELLTSKTPVMYKAAVAHAVFPPLATHLCGVRFTYTDNAEHEATLMNCLMAGTGSGKSCIDQPVKRIMADIRRRDEENLRREAEWKKDCMKKGANKDKLVRPEGLVIQIVDPDMTKPALVQRMDEAEGHFVYVKMNELDLFEQLKGQNGKQHFQLMCLAFDSDADFGQTRVGTQSVTARPMCRFNWNACTTILKGRRFFRRVLTDGPISRINFCTIPEQEIGAEQPVYGKYDAEFEEALKPYIDNLVGARGLVDCQQAYKLARKLQQDCAEFAQLSQNDVYWNLSHRACVIAWLKACVLYVANGMKWEKSIEEFIRWSLNYDLWCKMQFFGDDIRKAECGEDSRLVSPGPRSLLALLPDEFTIEDAKRVRRQEGLSNEGKACQNMIRQWVFRKHVLQITDYSYVKSDKYKK</sequence>
<accession>A0A1G7WGM4</accession>
<dbReference type="AlphaFoldDB" id="A0A1G7WGM4"/>
<gene>
    <name evidence="2" type="ORF">SAMN04487901_10816</name>
</gene>
<dbReference type="STRING" id="645274.SAMN04487901_10816"/>
<evidence type="ECO:0008006" key="4">
    <source>
        <dbReference type="Google" id="ProtNLM"/>
    </source>
</evidence>
<organism evidence="2 3">
    <name type="scientific">Prevotella communis</name>
    <dbReference type="NCBI Taxonomy" id="2913614"/>
    <lineage>
        <taxon>Bacteria</taxon>
        <taxon>Pseudomonadati</taxon>
        <taxon>Bacteroidota</taxon>
        <taxon>Bacteroidia</taxon>
        <taxon>Bacteroidales</taxon>
        <taxon>Prevotellaceae</taxon>
        <taxon>Prevotella</taxon>
    </lineage>
</organism>
<name>A0A1G7WGM4_9BACT</name>
<reference evidence="3" key="1">
    <citation type="submission" date="2016-10" db="EMBL/GenBank/DDBJ databases">
        <authorList>
            <person name="Varghese N."/>
            <person name="Submissions S."/>
        </authorList>
    </citation>
    <scope>NUCLEOTIDE SEQUENCE [LARGE SCALE GENOMIC DNA]</scope>
    <source>
        <strain evidence="3">BP1-148</strain>
    </source>
</reference>
<proteinExistence type="predicted"/>
<evidence type="ECO:0000256" key="1">
    <source>
        <dbReference type="SAM" id="MobiDB-lite"/>
    </source>
</evidence>
<dbReference type="EMBL" id="FNCQ01000008">
    <property type="protein sequence ID" value="SDG71102.1"/>
    <property type="molecule type" value="Genomic_DNA"/>
</dbReference>
<dbReference type="RefSeq" id="WP_091817236.1">
    <property type="nucleotide sequence ID" value="NZ_FNCQ01000008.1"/>
</dbReference>
<keyword evidence="3" id="KW-1185">Reference proteome</keyword>
<feature type="compositionally biased region" description="Basic and acidic residues" evidence="1">
    <location>
        <begin position="206"/>
        <end position="232"/>
    </location>
</feature>
<dbReference type="Proteomes" id="UP000198779">
    <property type="component" value="Unassembled WGS sequence"/>
</dbReference>
<evidence type="ECO:0000313" key="2">
    <source>
        <dbReference type="EMBL" id="SDG71102.1"/>
    </source>
</evidence>
<protein>
    <recommendedName>
        <fullName evidence="4">VirE N-terminal domain-containing protein</fullName>
    </recommendedName>
</protein>